<organism evidence="2 3">
    <name type="scientific">Ananas comosus</name>
    <name type="common">Pineapple</name>
    <name type="synonym">Ananas ananas</name>
    <dbReference type="NCBI Taxonomy" id="4615"/>
    <lineage>
        <taxon>Eukaryota</taxon>
        <taxon>Viridiplantae</taxon>
        <taxon>Streptophyta</taxon>
        <taxon>Embryophyta</taxon>
        <taxon>Tracheophyta</taxon>
        <taxon>Spermatophyta</taxon>
        <taxon>Magnoliopsida</taxon>
        <taxon>Liliopsida</taxon>
        <taxon>Poales</taxon>
        <taxon>Bromeliaceae</taxon>
        <taxon>Bromelioideae</taxon>
        <taxon>Ananas</taxon>
    </lineage>
</organism>
<feature type="compositionally biased region" description="Low complexity" evidence="1">
    <location>
        <begin position="145"/>
        <end position="158"/>
    </location>
</feature>
<proteinExistence type="predicted"/>
<dbReference type="RefSeq" id="XP_020083477.1">
    <property type="nucleotide sequence ID" value="XM_020227888.1"/>
</dbReference>
<sequence length="174" mass="18564">MRQNILGTDIFYFRKIRSPLLPRRSSSASPALRASAAPPAAVAPRRAPFKLRDRRGGALHLRLSPSPLRHHHHHHRSSSSFAGAQSPTTPSPKSPLGSDPLFSPPPAASSPSPGKETAIPANRFFFLPPSPRILSAAAAAAPPASPELLPLFPLSSPAQRRRGDEESSIGDKSM</sequence>
<name>A0A6P5EJ64_ANACO</name>
<keyword evidence="2" id="KW-1185">Reference proteome</keyword>
<protein>
    <submittedName>
        <fullName evidence="3">Probable transcription factor RL9</fullName>
    </submittedName>
</protein>
<reference evidence="2" key="1">
    <citation type="journal article" date="2015" name="Nat. Genet.">
        <title>The pineapple genome and the evolution of CAM photosynthesis.</title>
        <authorList>
            <person name="Ming R."/>
            <person name="VanBuren R."/>
            <person name="Wai C.M."/>
            <person name="Tang H."/>
            <person name="Schatz M.C."/>
            <person name="Bowers J.E."/>
            <person name="Lyons E."/>
            <person name="Wang M.L."/>
            <person name="Chen J."/>
            <person name="Biggers E."/>
            <person name="Zhang J."/>
            <person name="Huang L."/>
            <person name="Zhang L."/>
            <person name="Miao W."/>
            <person name="Zhang J."/>
            <person name="Ye Z."/>
            <person name="Miao C."/>
            <person name="Lin Z."/>
            <person name="Wang H."/>
            <person name="Zhou H."/>
            <person name="Yim W.C."/>
            <person name="Priest H.D."/>
            <person name="Zheng C."/>
            <person name="Woodhouse M."/>
            <person name="Edger P.P."/>
            <person name="Guyot R."/>
            <person name="Guo H.B."/>
            <person name="Guo H."/>
            <person name="Zheng G."/>
            <person name="Singh R."/>
            <person name="Sharma A."/>
            <person name="Min X."/>
            <person name="Zheng Y."/>
            <person name="Lee H."/>
            <person name="Gurtowski J."/>
            <person name="Sedlazeck F.J."/>
            <person name="Harkess A."/>
            <person name="McKain M.R."/>
            <person name="Liao Z."/>
            <person name="Fang J."/>
            <person name="Liu J."/>
            <person name="Zhang X."/>
            <person name="Zhang Q."/>
            <person name="Hu W."/>
            <person name="Qin Y."/>
            <person name="Wang K."/>
            <person name="Chen L.Y."/>
            <person name="Shirley N."/>
            <person name="Lin Y.R."/>
            <person name="Liu L.Y."/>
            <person name="Hernandez A.G."/>
            <person name="Wright C.L."/>
            <person name="Bulone V."/>
            <person name="Tuskan G.A."/>
            <person name="Heath K."/>
            <person name="Zee F."/>
            <person name="Moore P.H."/>
            <person name="Sunkar R."/>
            <person name="Leebens-Mack J.H."/>
            <person name="Mockler T."/>
            <person name="Bennetzen J.L."/>
            <person name="Freeling M."/>
            <person name="Sankoff D."/>
            <person name="Paterson A.H."/>
            <person name="Zhu X."/>
            <person name="Yang X."/>
            <person name="Smith J.A."/>
            <person name="Cushman J.C."/>
            <person name="Paull R.E."/>
            <person name="Yu Q."/>
        </authorList>
    </citation>
    <scope>NUCLEOTIDE SEQUENCE [LARGE SCALE GENOMIC DNA]</scope>
    <source>
        <strain evidence="2">cv. F153</strain>
    </source>
</reference>
<reference evidence="3" key="2">
    <citation type="submission" date="2025-08" db="UniProtKB">
        <authorList>
            <consortium name="RefSeq"/>
        </authorList>
    </citation>
    <scope>IDENTIFICATION</scope>
    <source>
        <tissue evidence="3">Leaf</tissue>
    </source>
</reference>
<evidence type="ECO:0000313" key="2">
    <source>
        <dbReference type="Proteomes" id="UP000515123"/>
    </source>
</evidence>
<dbReference type="GeneID" id="109706873"/>
<accession>A0A6P5EJ64</accession>
<feature type="compositionally biased region" description="Basic residues" evidence="1">
    <location>
        <begin position="68"/>
        <end position="77"/>
    </location>
</feature>
<feature type="region of interest" description="Disordered" evidence="1">
    <location>
        <begin position="22"/>
        <end position="119"/>
    </location>
</feature>
<dbReference type="AlphaFoldDB" id="A0A6P5EJ64"/>
<evidence type="ECO:0000313" key="3">
    <source>
        <dbReference type="RefSeq" id="XP_020083477.1"/>
    </source>
</evidence>
<feature type="region of interest" description="Disordered" evidence="1">
    <location>
        <begin position="145"/>
        <end position="174"/>
    </location>
</feature>
<dbReference type="Proteomes" id="UP000515123">
    <property type="component" value="Linkage group 2"/>
</dbReference>
<evidence type="ECO:0000256" key="1">
    <source>
        <dbReference type="SAM" id="MobiDB-lite"/>
    </source>
</evidence>
<feature type="compositionally biased region" description="Low complexity" evidence="1">
    <location>
        <begin position="22"/>
        <end position="46"/>
    </location>
</feature>
<gene>
    <name evidence="3" type="primary">LOC109706873</name>
</gene>